<dbReference type="PROSITE" id="PS51160">
    <property type="entry name" value="ACYLPHOSPHATASE_3"/>
    <property type="match status" value="1"/>
</dbReference>
<dbReference type="AlphaFoldDB" id="A0A7R9QX53"/>
<dbReference type="InterPro" id="IPR036046">
    <property type="entry name" value="Acylphosphatase-like_dom_sf"/>
</dbReference>
<feature type="transmembrane region" description="Helical" evidence="8">
    <location>
        <begin position="15"/>
        <end position="34"/>
    </location>
</feature>
<proteinExistence type="inferred from homology"/>
<dbReference type="PROSITE" id="PS00150">
    <property type="entry name" value="ACYLPHOSPHATASE_1"/>
    <property type="match status" value="1"/>
</dbReference>
<dbReference type="EMBL" id="CAJPVJ010024885">
    <property type="protein sequence ID" value="CAG2178881.1"/>
    <property type="molecule type" value="Genomic_DNA"/>
</dbReference>
<reference evidence="10" key="1">
    <citation type="submission" date="2020-11" db="EMBL/GenBank/DDBJ databases">
        <authorList>
            <person name="Tran Van P."/>
        </authorList>
    </citation>
    <scope>NUCLEOTIDE SEQUENCE</scope>
</reference>
<evidence type="ECO:0000256" key="4">
    <source>
        <dbReference type="ARBA" id="ARBA00047645"/>
    </source>
</evidence>
<dbReference type="EC" id="3.6.1.7" evidence="2 5"/>
<keyword evidence="11" id="KW-1185">Reference proteome</keyword>
<keyword evidence="8" id="KW-0472">Membrane</keyword>
<keyword evidence="8" id="KW-0812">Transmembrane</keyword>
<evidence type="ECO:0000256" key="3">
    <source>
        <dbReference type="ARBA" id="ARBA00022801"/>
    </source>
</evidence>
<dbReference type="PROSITE" id="PS00151">
    <property type="entry name" value="ACYLPHOSPHATASE_2"/>
    <property type="match status" value="1"/>
</dbReference>
<dbReference type="Pfam" id="PF00708">
    <property type="entry name" value="Acylphosphatase"/>
    <property type="match status" value="1"/>
</dbReference>
<dbReference type="PRINTS" id="PR00112">
    <property type="entry name" value="ACYLPHPHTASE"/>
</dbReference>
<evidence type="ECO:0000313" key="10">
    <source>
        <dbReference type="EMBL" id="CAD7661745.1"/>
    </source>
</evidence>
<name>A0A7R9QX53_9ACAR</name>
<dbReference type="OrthoDB" id="7961613at2759"/>
<dbReference type="Proteomes" id="UP000728032">
    <property type="component" value="Unassembled WGS sequence"/>
</dbReference>
<keyword evidence="3 5" id="KW-0378">Hydrolase</keyword>
<dbReference type="InterPro" id="IPR001792">
    <property type="entry name" value="Acylphosphatase-like_dom"/>
</dbReference>
<evidence type="ECO:0000313" key="11">
    <source>
        <dbReference type="Proteomes" id="UP000728032"/>
    </source>
</evidence>
<evidence type="ECO:0000256" key="1">
    <source>
        <dbReference type="ARBA" id="ARBA00005614"/>
    </source>
</evidence>
<comment type="similarity">
    <text evidence="1 7">Belongs to the acylphosphatase family.</text>
</comment>
<evidence type="ECO:0000256" key="6">
    <source>
        <dbReference type="RuleBase" id="RU000553"/>
    </source>
</evidence>
<comment type="catalytic activity">
    <reaction evidence="4 5 6">
        <text>an acyl phosphate + H2O = a carboxylate + phosphate + H(+)</text>
        <dbReference type="Rhea" id="RHEA:14965"/>
        <dbReference type="ChEBI" id="CHEBI:15377"/>
        <dbReference type="ChEBI" id="CHEBI:15378"/>
        <dbReference type="ChEBI" id="CHEBI:29067"/>
        <dbReference type="ChEBI" id="CHEBI:43474"/>
        <dbReference type="ChEBI" id="CHEBI:59918"/>
        <dbReference type="EC" id="3.6.1.7"/>
    </reaction>
</comment>
<feature type="active site" evidence="5">
    <location>
        <position position="58"/>
    </location>
</feature>
<gene>
    <name evidence="10" type="ORF">ONB1V03_LOCUS18305</name>
</gene>
<feature type="domain" description="Acylphosphatase-like" evidence="9">
    <location>
        <begin position="43"/>
        <end position="133"/>
    </location>
</feature>
<dbReference type="PANTHER" id="PTHR10029:SF3">
    <property type="entry name" value="ACYLPHOSPHATASE-RELATED"/>
    <property type="match status" value="1"/>
</dbReference>
<organism evidence="10">
    <name type="scientific">Oppiella nova</name>
    <dbReference type="NCBI Taxonomy" id="334625"/>
    <lineage>
        <taxon>Eukaryota</taxon>
        <taxon>Metazoa</taxon>
        <taxon>Ecdysozoa</taxon>
        <taxon>Arthropoda</taxon>
        <taxon>Chelicerata</taxon>
        <taxon>Arachnida</taxon>
        <taxon>Acari</taxon>
        <taxon>Acariformes</taxon>
        <taxon>Sarcoptiformes</taxon>
        <taxon>Oribatida</taxon>
        <taxon>Brachypylina</taxon>
        <taxon>Oppioidea</taxon>
        <taxon>Oppiidae</taxon>
        <taxon>Oppiella</taxon>
    </lineage>
</organism>
<evidence type="ECO:0000256" key="8">
    <source>
        <dbReference type="SAM" id="Phobius"/>
    </source>
</evidence>
<evidence type="ECO:0000259" key="9">
    <source>
        <dbReference type="PROSITE" id="PS51160"/>
    </source>
</evidence>
<dbReference type="FunFam" id="3.30.70.100:FF:000011">
    <property type="entry name" value="Acylphosphatase"/>
    <property type="match status" value="1"/>
</dbReference>
<protein>
    <recommendedName>
        <fullName evidence="2 5">Acylphosphatase</fullName>
        <ecNumber evidence="2 5">3.6.1.7</ecNumber>
    </recommendedName>
</protein>
<dbReference type="EMBL" id="OC939710">
    <property type="protein sequence ID" value="CAD7661745.1"/>
    <property type="molecule type" value="Genomic_DNA"/>
</dbReference>
<dbReference type="SUPFAM" id="SSF54975">
    <property type="entry name" value="Acylphosphatase/BLUF domain-like"/>
    <property type="match status" value="1"/>
</dbReference>
<dbReference type="PANTHER" id="PTHR10029">
    <property type="entry name" value="ACYLPHOSPHATASE"/>
    <property type="match status" value="1"/>
</dbReference>
<sequence>MNFVNKIKDLKLSHVLVWTLIVTIIVVIFASLCLHMSSTRLLSVDFKIFGRVQGVFFRKFTKQAADQLGVFGYCMNHRDGTVIGTIQGDDQSIPQMQEWLQKTGSPYSRIERCEFSNEKIITNLEFNKFVVKH</sequence>
<evidence type="ECO:0000256" key="5">
    <source>
        <dbReference type="PROSITE-ProRule" id="PRU00520"/>
    </source>
</evidence>
<evidence type="ECO:0000256" key="2">
    <source>
        <dbReference type="ARBA" id="ARBA00012150"/>
    </source>
</evidence>
<dbReference type="GO" id="GO:0003998">
    <property type="term" value="F:acylphosphatase activity"/>
    <property type="evidence" value="ECO:0007669"/>
    <property type="project" value="UniProtKB-EC"/>
</dbReference>
<dbReference type="InterPro" id="IPR017968">
    <property type="entry name" value="Acylphosphatase_CS"/>
</dbReference>
<evidence type="ECO:0000256" key="7">
    <source>
        <dbReference type="RuleBase" id="RU004168"/>
    </source>
</evidence>
<dbReference type="InterPro" id="IPR020456">
    <property type="entry name" value="Acylphosphatase"/>
</dbReference>
<keyword evidence="8" id="KW-1133">Transmembrane helix</keyword>
<accession>A0A7R9QX53</accession>
<dbReference type="Gene3D" id="3.30.70.100">
    <property type="match status" value="1"/>
</dbReference>
<feature type="active site" evidence="5">
    <location>
        <position position="76"/>
    </location>
</feature>